<protein>
    <recommendedName>
        <fullName evidence="3">Wings apart-like protein C-terminal domain-containing protein</fullName>
    </recommendedName>
</protein>
<dbReference type="InterPro" id="IPR039874">
    <property type="entry name" value="WAPL"/>
</dbReference>
<feature type="compositionally biased region" description="Low complexity" evidence="2">
    <location>
        <begin position="209"/>
        <end position="219"/>
    </location>
</feature>
<feature type="compositionally biased region" description="Low complexity" evidence="2">
    <location>
        <begin position="259"/>
        <end position="275"/>
    </location>
</feature>
<accession>A0A0L0S1F8</accession>
<dbReference type="Proteomes" id="UP000054350">
    <property type="component" value="Unassembled WGS sequence"/>
</dbReference>
<keyword evidence="5" id="KW-1185">Reference proteome</keyword>
<dbReference type="InterPro" id="IPR011989">
    <property type="entry name" value="ARM-like"/>
</dbReference>
<evidence type="ECO:0000259" key="3">
    <source>
        <dbReference type="Pfam" id="PF07814"/>
    </source>
</evidence>
<dbReference type="Gene3D" id="1.25.10.10">
    <property type="entry name" value="Leucine-rich Repeat Variant"/>
    <property type="match status" value="1"/>
</dbReference>
<dbReference type="InterPro" id="IPR022771">
    <property type="entry name" value="WAPL_C"/>
</dbReference>
<feature type="compositionally biased region" description="Pro residues" evidence="2">
    <location>
        <begin position="179"/>
        <end position="192"/>
    </location>
</feature>
<comment type="similarity">
    <text evidence="1">Belongs to the WAPL family.</text>
</comment>
<feature type="region of interest" description="Disordered" evidence="2">
    <location>
        <begin position="1"/>
        <end position="285"/>
    </location>
</feature>
<dbReference type="PANTHER" id="PTHR22100">
    <property type="entry name" value="WINGS APART-LIKE PROTEIN HOMOLOG"/>
    <property type="match status" value="1"/>
</dbReference>
<evidence type="ECO:0000313" key="5">
    <source>
        <dbReference type="Proteomes" id="UP000054350"/>
    </source>
</evidence>
<feature type="compositionally biased region" description="Low complexity" evidence="2">
    <location>
        <begin position="9"/>
        <end position="23"/>
    </location>
</feature>
<dbReference type="eggNOG" id="ENOG502SF15">
    <property type="taxonomic scope" value="Eukaryota"/>
</dbReference>
<gene>
    <name evidence="4" type="ORF">AMAG_02060</name>
</gene>
<sequence>MATPPPPRWATAAPPLGTAPAITYGKRSRSSHRVSAPPIPTTSTTSTLIKSSDAASPANRADGKHDSPPGGVDGSDGPVLKKPRLSSSTNSPRPRSRIGKPSDPFAFDSEEPAPSPHKSFPARKITLPKSVFPDRNTGPAAACKPTTPRTGHRHASPPKLAPSRSLPTSATTSAIAAVSPPPSLAPPPPPPVATLATEHPAAIDDEDTLSSAACALSSSMGPPDAFDATLSASPLDAEITLSMSPPQPPRALFPLLGDSSSSASSLPASRSNSLPTVAPAPPRLAINPQRDVFLGSFFDDSDEDDGGPAAPMFVPVTDRSVEQKSRPRITRKSSEPMAKENASRFLPDDDEDDEPTTPFEVKARHELREAGEILRLKEELDYLVDGLRSTSVNIRRFSAMDVLRKLSQRTVRRQAIHVVLPVLDALVQDKDAIVLLAFLGVMLALTTDMDAARPLLMDSRFGSLLTHSHALDLVKGLISLSDDKKSKQLVADIKTKLDAFPLPSYLDQDRSPTALWVAAVHALIRFSSELAVTSLSHVGISLVGDLIAWDAPDVTPLHAIALDILERASFYANLASCTLATAFPTARLAPSIAAQYDALRPLPFGLLDADRAVAVARVAALLTTMRVAINVTSEAPAVVHDHFASATTCLVALAEILAGPAPVLVVVADDVRAHVVASCGSAEAASQGSAVASQHAEIWAANAADRADRQVVAVGLLVNIAEHADDAAAYLAGVTVRDAEEEEEGAGIAFPVALDRILADAAVEDEISGVPRVVPLLTAVLLALVLRHAPTTMRAAVDLDRVRSRLQEFIDMHAGLDAAEAADGDGAGSQSQHEHNAALDHHHLVSVTAYADLLREVGSWIST</sequence>
<feature type="compositionally biased region" description="Low complexity" evidence="2">
    <location>
        <begin position="41"/>
        <end position="52"/>
    </location>
</feature>
<proteinExistence type="inferred from homology"/>
<dbReference type="OrthoDB" id="78088at2759"/>
<dbReference type="EMBL" id="GG745330">
    <property type="protein sequence ID" value="KNE56226.1"/>
    <property type="molecule type" value="Genomic_DNA"/>
</dbReference>
<dbReference type="Pfam" id="PF07814">
    <property type="entry name" value="WAPL"/>
    <property type="match status" value="1"/>
</dbReference>
<feature type="compositionally biased region" description="Basic and acidic residues" evidence="2">
    <location>
        <begin position="332"/>
        <end position="342"/>
    </location>
</feature>
<reference evidence="4 5" key="1">
    <citation type="submission" date="2009-11" db="EMBL/GenBank/DDBJ databases">
        <title>Annotation of Allomyces macrogynus ATCC 38327.</title>
        <authorList>
            <consortium name="The Broad Institute Genome Sequencing Platform"/>
            <person name="Russ C."/>
            <person name="Cuomo C."/>
            <person name="Burger G."/>
            <person name="Gray M.W."/>
            <person name="Holland P.W.H."/>
            <person name="King N."/>
            <person name="Lang F.B.F."/>
            <person name="Roger A.J."/>
            <person name="Ruiz-Trillo I."/>
            <person name="Young S.K."/>
            <person name="Zeng Q."/>
            <person name="Gargeya S."/>
            <person name="Fitzgerald M."/>
            <person name="Haas B."/>
            <person name="Abouelleil A."/>
            <person name="Alvarado L."/>
            <person name="Arachchi H.M."/>
            <person name="Berlin A."/>
            <person name="Chapman S.B."/>
            <person name="Gearin G."/>
            <person name="Goldberg J."/>
            <person name="Griggs A."/>
            <person name="Gujja S."/>
            <person name="Hansen M."/>
            <person name="Heiman D."/>
            <person name="Howarth C."/>
            <person name="Larimer J."/>
            <person name="Lui A."/>
            <person name="MacDonald P.J.P."/>
            <person name="McCowen C."/>
            <person name="Montmayeur A."/>
            <person name="Murphy C."/>
            <person name="Neiman D."/>
            <person name="Pearson M."/>
            <person name="Priest M."/>
            <person name="Roberts A."/>
            <person name="Saif S."/>
            <person name="Shea T."/>
            <person name="Sisk P."/>
            <person name="Stolte C."/>
            <person name="Sykes S."/>
            <person name="Wortman J."/>
            <person name="Nusbaum C."/>
            <person name="Birren B."/>
        </authorList>
    </citation>
    <scope>NUCLEOTIDE SEQUENCE [LARGE SCALE GENOMIC DNA]</scope>
    <source>
        <strain evidence="4 5">ATCC 38327</strain>
    </source>
</reference>
<feature type="domain" description="Wings apart-like protein C-terminal" evidence="3">
    <location>
        <begin position="361"/>
        <end position="500"/>
    </location>
</feature>
<organism evidence="4 5">
    <name type="scientific">Allomyces macrogynus (strain ATCC 38327)</name>
    <name type="common">Allomyces javanicus var. macrogynus</name>
    <dbReference type="NCBI Taxonomy" id="578462"/>
    <lineage>
        <taxon>Eukaryota</taxon>
        <taxon>Fungi</taxon>
        <taxon>Fungi incertae sedis</taxon>
        <taxon>Blastocladiomycota</taxon>
        <taxon>Blastocladiomycetes</taxon>
        <taxon>Blastocladiales</taxon>
        <taxon>Blastocladiaceae</taxon>
        <taxon>Allomyces</taxon>
    </lineage>
</organism>
<reference evidence="5" key="2">
    <citation type="submission" date="2009-11" db="EMBL/GenBank/DDBJ databases">
        <title>The Genome Sequence of Allomyces macrogynus strain ATCC 38327.</title>
        <authorList>
            <consortium name="The Broad Institute Genome Sequencing Platform"/>
            <person name="Russ C."/>
            <person name="Cuomo C."/>
            <person name="Shea T."/>
            <person name="Young S.K."/>
            <person name="Zeng Q."/>
            <person name="Koehrsen M."/>
            <person name="Haas B."/>
            <person name="Borodovsky M."/>
            <person name="Guigo R."/>
            <person name="Alvarado L."/>
            <person name="Berlin A."/>
            <person name="Borenstein D."/>
            <person name="Chen Z."/>
            <person name="Engels R."/>
            <person name="Freedman E."/>
            <person name="Gellesch M."/>
            <person name="Goldberg J."/>
            <person name="Griggs A."/>
            <person name="Gujja S."/>
            <person name="Heiman D."/>
            <person name="Hepburn T."/>
            <person name="Howarth C."/>
            <person name="Jen D."/>
            <person name="Larson L."/>
            <person name="Lewis B."/>
            <person name="Mehta T."/>
            <person name="Park D."/>
            <person name="Pearson M."/>
            <person name="Roberts A."/>
            <person name="Saif S."/>
            <person name="Shenoy N."/>
            <person name="Sisk P."/>
            <person name="Stolte C."/>
            <person name="Sykes S."/>
            <person name="Walk T."/>
            <person name="White J."/>
            <person name="Yandava C."/>
            <person name="Burger G."/>
            <person name="Gray M.W."/>
            <person name="Holland P.W.H."/>
            <person name="King N."/>
            <person name="Lang F.B.F."/>
            <person name="Roger A.J."/>
            <person name="Ruiz-Trillo I."/>
            <person name="Lander E."/>
            <person name="Nusbaum C."/>
        </authorList>
    </citation>
    <scope>NUCLEOTIDE SEQUENCE [LARGE SCALE GENOMIC DNA]</scope>
    <source>
        <strain evidence="5">ATCC 38327</strain>
    </source>
</reference>
<name>A0A0L0S1F8_ALLM3</name>
<evidence type="ECO:0000313" key="4">
    <source>
        <dbReference type="EMBL" id="KNE56226.1"/>
    </source>
</evidence>
<evidence type="ECO:0000256" key="2">
    <source>
        <dbReference type="SAM" id="MobiDB-lite"/>
    </source>
</evidence>
<dbReference type="PANTHER" id="PTHR22100:SF13">
    <property type="entry name" value="WINGS APART-LIKE PROTEIN HOMOLOG"/>
    <property type="match status" value="1"/>
</dbReference>
<feature type="compositionally biased region" description="Low complexity" evidence="2">
    <location>
        <begin position="165"/>
        <end position="178"/>
    </location>
</feature>
<dbReference type="VEuPathDB" id="FungiDB:AMAG_02060"/>
<evidence type="ECO:0000256" key="1">
    <source>
        <dbReference type="ARBA" id="ARBA00006854"/>
    </source>
</evidence>
<feature type="region of interest" description="Disordered" evidence="2">
    <location>
        <begin position="298"/>
        <end position="359"/>
    </location>
</feature>
<dbReference type="AlphaFoldDB" id="A0A0L0S1F8"/>